<feature type="region of interest" description="Disordered" evidence="1">
    <location>
        <begin position="219"/>
        <end position="254"/>
    </location>
</feature>
<evidence type="ECO:0000313" key="3">
    <source>
        <dbReference type="Proteomes" id="UP000245946"/>
    </source>
</evidence>
<dbReference type="AlphaFoldDB" id="A0A316ZFG7"/>
<evidence type="ECO:0000256" key="1">
    <source>
        <dbReference type="SAM" id="MobiDB-lite"/>
    </source>
</evidence>
<name>A0A316ZFG7_9BASI</name>
<protein>
    <submittedName>
        <fullName evidence="2">Uncharacterized protein</fullName>
    </submittedName>
</protein>
<feature type="compositionally biased region" description="Polar residues" evidence="1">
    <location>
        <begin position="146"/>
        <end position="158"/>
    </location>
</feature>
<gene>
    <name evidence="2" type="ORF">FA09DRAFT_180537</name>
</gene>
<organism evidence="2 3">
    <name type="scientific">Tilletiopsis washingtonensis</name>
    <dbReference type="NCBI Taxonomy" id="58919"/>
    <lineage>
        <taxon>Eukaryota</taxon>
        <taxon>Fungi</taxon>
        <taxon>Dikarya</taxon>
        <taxon>Basidiomycota</taxon>
        <taxon>Ustilaginomycotina</taxon>
        <taxon>Exobasidiomycetes</taxon>
        <taxon>Entylomatales</taxon>
        <taxon>Entylomatales incertae sedis</taxon>
        <taxon>Tilletiopsis</taxon>
    </lineage>
</organism>
<feature type="region of interest" description="Disordered" evidence="1">
    <location>
        <begin position="322"/>
        <end position="341"/>
    </location>
</feature>
<sequence>MRCSTGRAGGLGVQPAPTDGNGTLRSGPRWQARHALRSGPRWQARHACGSAGRFSDDSLRSGLTPCRLSWYLHLRSPSLPAGSAIPLRPSRHAASDLSATPLTFSLGTRIDRGALQACVPFLDAESEQAGRATWDVVDLGKPSSPHAESSTRNNSTPTKPALASARRTPSSVPGDRQHIRRRSAAGSGTHDPAASNGPRHSGLASAIATPRLGTAFEEEADAPHADRPYEPSTPRSVPRPQSAGEAAGARERSPRSCAFVITDGAGAHASGWTAADGAAPGRQGAGDARLSWARWAWGLLPAPVRPALSLDTSKTFSLRWVDPPSRTASSGPHDASTGAPTASDSIEILRFEDTSGWWLGAKTHGVLTLQEQAMRALGLERAFWVAVSAAWNGATAAWLTLRGRWRLATSSSSKSAM</sequence>
<accession>A0A316ZFG7</accession>
<feature type="region of interest" description="Disordered" evidence="1">
    <location>
        <begin position="137"/>
        <end position="204"/>
    </location>
</feature>
<keyword evidence="3" id="KW-1185">Reference proteome</keyword>
<reference evidence="2 3" key="1">
    <citation type="journal article" date="2018" name="Mol. Biol. Evol.">
        <title>Broad Genomic Sampling Reveals a Smut Pathogenic Ancestry of the Fungal Clade Ustilaginomycotina.</title>
        <authorList>
            <person name="Kijpornyongpan T."/>
            <person name="Mondo S.J."/>
            <person name="Barry K."/>
            <person name="Sandor L."/>
            <person name="Lee J."/>
            <person name="Lipzen A."/>
            <person name="Pangilinan J."/>
            <person name="LaButti K."/>
            <person name="Hainaut M."/>
            <person name="Henrissat B."/>
            <person name="Grigoriev I.V."/>
            <person name="Spatafora J.W."/>
            <person name="Aime M.C."/>
        </authorList>
    </citation>
    <scope>NUCLEOTIDE SEQUENCE [LARGE SCALE GENOMIC DNA]</scope>
    <source>
        <strain evidence="2 3">MCA 4186</strain>
    </source>
</reference>
<feature type="region of interest" description="Disordered" evidence="1">
    <location>
        <begin position="1"/>
        <end position="27"/>
    </location>
</feature>
<dbReference type="Proteomes" id="UP000245946">
    <property type="component" value="Unassembled WGS sequence"/>
</dbReference>
<proteinExistence type="predicted"/>
<evidence type="ECO:0000313" key="2">
    <source>
        <dbReference type="EMBL" id="PWO00270.1"/>
    </source>
</evidence>
<dbReference type="RefSeq" id="XP_025600548.1">
    <property type="nucleotide sequence ID" value="XM_025739329.1"/>
</dbReference>
<dbReference type="GeneID" id="37266875"/>
<dbReference type="OrthoDB" id="3362250at2759"/>
<dbReference type="EMBL" id="KZ819285">
    <property type="protein sequence ID" value="PWO00270.1"/>
    <property type="molecule type" value="Genomic_DNA"/>
</dbReference>
<dbReference type="STRING" id="58919.A0A316ZFG7"/>